<protein>
    <submittedName>
        <fullName evidence="2">Permease</fullName>
    </submittedName>
</protein>
<organism evidence="2 3">
    <name type="scientific">Paludisphaera mucosa</name>
    <dbReference type="NCBI Taxonomy" id="3030827"/>
    <lineage>
        <taxon>Bacteria</taxon>
        <taxon>Pseudomonadati</taxon>
        <taxon>Planctomycetota</taxon>
        <taxon>Planctomycetia</taxon>
        <taxon>Isosphaerales</taxon>
        <taxon>Isosphaeraceae</taxon>
        <taxon>Paludisphaera</taxon>
    </lineage>
</organism>
<feature type="transmembrane region" description="Helical" evidence="1">
    <location>
        <begin position="399"/>
        <end position="419"/>
    </location>
</feature>
<evidence type="ECO:0000313" key="2">
    <source>
        <dbReference type="EMBL" id="MDG3005548.1"/>
    </source>
</evidence>
<keyword evidence="3" id="KW-1185">Reference proteome</keyword>
<gene>
    <name evidence="2" type="ORF">PZE19_17310</name>
</gene>
<dbReference type="Proteomes" id="UP001216907">
    <property type="component" value="Unassembled WGS sequence"/>
</dbReference>
<keyword evidence="1" id="KW-0812">Transmembrane</keyword>
<sequence length="560" mass="58835">MSIAAAPAPKLRDRDRYEWARTGDVNAFFGLMIDNIGDMILMTSLLVVAFGFPRDFILTRMIPGTAVGVLVGDLIFTVMAFALARRTGRSDVTAMPLGLDTPSTFGSVFLILGPAFVAAKGRGLDAAAAAEHAWFLGIAMLLASGLFKLACAPFCGWIRRVVPRAGLLGSLSAIALVLISFLPLLDVAAQPVAGFAALIVVLATLSARWKLPDRAPGMVCAVGVGCAIYYGMYLADLGPGAEGGRPESWLRFSLPFPMAGWWAWFQLHWREAAGYLPVAIPLALATIIGGVDCTESAAAVGDEYPTGLIVAAEGLATLVGGGLGGVIQSTPYIGHPAYKAMGARAAYTLATAVFIGAVGVLGCFDWIFFLLPKAVVFPILIFIGLEITAQSFQATPFRHFPAVAFACVPALAYLALLAVNQVLPLVDRPFDQLPSNVQHWIGSVTTLSGGFIVTSLLWGSGLATLIDGRVRATVAVLLLAAAFAWFGVIHSPLPSGAVMPPAAVVAELKALGRAEASAHQTPYYWSAAYLAMAAAVLVLARFAEMPEIEPDPHVAPTKAV</sequence>
<feature type="transmembrane region" description="Helical" evidence="1">
    <location>
        <begin position="64"/>
        <end position="84"/>
    </location>
</feature>
<accession>A0ABT6FDS9</accession>
<evidence type="ECO:0000313" key="3">
    <source>
        <dbReference type="Proteomes" id="UP001216907"/>
    </source>
</evidence>
<feature type="transmembrane region" description="Helical" evidence="1">
    <location>
        <begin position="133"/>
        <end position="159"/>
    </location>
</feature>
<dbReference type="EMBL" id="JARRAG010000002">
    <property type="protein sequence ID" value="MDG3005548.1"/>
    <property type="molecule type" value="Genomic_DNA"/>
</dbReference>
<feature type="transmembrane region" description="Helical" evidence="1">
    <location>
        <begin position="345"/>
        <end position="369"/>
    </location>
</feature>
<keyword evidence="1" id="KW-1133">Transmembrane helix</keyword>
<name>A0ABT6FDS9_9BACT</name>
<feature type="transmembrane region" description="Helical" evidence="1">
    <location>
        <begin position="523"/>
        <end position="543"/>
    </location>
</feature>
<dbReference type="PANTHER" id="PTHR31610:SF0">
    <property type="entry name" value="SLC26A_SULP TRANSPORTER DOMAIN-CONTAINING PROTEIN"/>
    <property type="match status" value="1"/>
</dbReference>
<feature type="transmembrane region" description="Helical" evidence="1">
    <location>
        <begin position="439"/>
        <end position="458"/>
    </location>
</feature>
<feature type="transmembrane region" description="Helical" evidence="1">
    <location>
        <begin position="27"/>
        <end position="52"/>
    </location>
</feature>
<dbReference type="RefSeq" id="WP_277861879.1">
    <property type="nucleotide sequence ID" value="NZ_JARRAG010000002.1"/>
</dbReference>
<feature type="transmembrane region" description="Helical" evidence="1">
    <location>
        <begin position="375"/>
        <end position="392"/>
    </location>
</feature>
<keyword evidence="1" id="KW-0472">Membrane</keyword>
<feature type="transmembrane region" description="Helical" evidence="1">
    <location>
        <begin position="104"/>
        <end position="121"/>
    </location>
</feature>
<feature type="transmembrane region" description="Helical" evidence="1">
    <location>
        <begin position="470"/>
        <end position="489"/>
    </location>
</feature>
<dbReference type="PANTHER" id="PTHR31610">
    <property type="entry name" value="SLR0360 PROTEIN"/>
    <property type="match status" value="1"/>
</dbReference>
<feature type="transmembrane region" description="Helical" evidence="1">
    <location>
        <begin position="215"/>
        <end position="235"/>
    </location>
</feature>
<feature type="transmembrane region" description="Helical" evidence="1">
    <location>
        <begin position="165"/>
        <end position="185"/>
    </location>
</feature>
<feature type="transmembrane region" description="Helical" evidence="1">
    <location>
        <begin position="192"/>
        <end position="209"/>
    </location>
</feature>
<comment type="caution">
    <text evidence="2">The sequence shown here is derived from an EMBL/GenBank/DDBJ whole genome shotgun (WGS) entry which is preliminary data.</text>
</comment>
<evidence type="ECO:0000256" key="1">
    <source>
        <dbReference type="SAM" id="Phobius"/>
    </source>
</evidence>
<proteinExistence type="predicted"/>
<reference evidence="2 3" key="1">
    <citation type="submission" date="2023-03" db="EMBL/GenBank/DDBJ databases">
        <title>Paludisphaera mucosa sp. nov. a novel planctomycete from northern fen.</title>
        <authorList>
            <person name="Ivanova A."/>
        </authorList>
    </citation>
    <scope>NUCLEOTIDE SEQUENCE [LARGE SCALE GENOMIC DNA]</scope>
    <source>
        <strain evidence="2 3">Pla2</strain>
    </source>
</reference>